<evidence type="ECO:0000313" key="2">
    <source>
        <dbReference type="EMBL" id="KIP07512.1"/>
    </source>
</evidence>
<protein>
    <submittedName>
        <fullName evidence="2">Uncharacterized protein</fullName>
    </submittedName>
</protein>
<dbReference type="EMBL" id="KN840496">
    <property type="protein sequence ID" value="KIP07512.1"/>
    <property type="molecule type" value="Genomic_DNA"/>
</dbReference>
<keyword evidence="1" id="KW-0472">Membrane</keyword>
<name>A0A0C3S8L5_PHLG1</name>
<reference evidence="2 3" key="1">
    <citation type="journal article" date="2014" name="PLoS Genet.">
        <title>Analysis of the Phlebiopsis gigantea genome, transcriptome and secretome provides insight into its pioneer colonization strategies of wood.</title>
        <authorList>
            <person name="Hori C."/>
            <person name="Ishida T."/>
            <person name="Igarashi K."/>
            <person name="Samejima M."/>
            <person name="Suzuki H."/>
            <person name="Master E."/>
            <person name="Ferreira P."/>
            <person name="Ruiz-Duenas F.J."/>
            <person name="Held B."/>
            <person name="Canessa P."/>
            <person name="Larrondo L.F."/>
            <person name="Schmoll M."/>
            <person name="Druzhinina I.S."/>
            <person name="Kubicek C.P."/>
            <person name="Gaskell J.A."/>
            <person name="Kersten P."/>
            <person name="St John F."/>
            <person name="Glasner J."/>
            <person name="Sabat G."/>
            <person name="Splinter BonDurant S."/>
            <person name="Syed K."/>
            <person name="Yadav J."/>
            <person name="Mgbeahuruike A.C."/>
            <person name="Kovalchuk A."/>
            <person name="Asiegbu F.O."/>
            <person name="Lackner G."/>
            <person name="Hoffmeister D."/>
            <person name="Rencoret J."/>
            <person name="Gutierrez A."/>
            <person name="Sun H."/>
            <person name="Lindquist E."/>
            <person name="Barry K."/>
            <person name="Riley R."/>
            <person name="Grigoriev I.V."/>
            <person name="Henrissat B."/>
            <person name="Kues U."/>
            <person name="Berka R.M."/>
            <person name="Martinez A.T."/>
            <person name="Covert S.F."/>
            <person name="Blanchette R.A."/>
            <person name="Cullen D."/>
        </authorList>
    </citation>
    <scope>NUCLEOTIDE SEQUENCE [LARGE SCALE GENOMIC DNA]</scope>
    <source>
        <strain evidence="2 3">11061_1 CR5-6</strain>
    </source>
</reference>
<keyword evidence="1" id="KW-0812">Transmembrane</keyword>
<evidence type="ECO:0000256" key="1">
    <source>
        <dbReference type="SAM" id="Phobius"/>
    </source>
</evidence>
<accession>A0A0C3S8L5</accession>
<keyword evidence="1" id="KW-1133">Transmembrane helix</keyword>
<evidence type="ECO:0000313" key="3">
    <source>
        <dbReference type="Proteomes" id="UP000053257"/>
    </source>
</evidence>
<keyword evidence="3" id="KW-1185">Reference proteome</keyword>
<proteinExistence type="predicted"/>
<sequence length="83" mass="9000">MPVPGSRSRSSSPHVHRTGRMVSLLLTPISVTPLILGMLRCASRREAPTFARVKRPLSGQTFSHGFIKPAPKISVSVANICYS</sequence>
<dbReference type="Proteomes" id="UP000053257">
    <property type="component" value="Unassembled WGS sequence"/>
</dbReference>
<gene>
    <name evidence="2" type="ORF">PHLGIDRAFT_416134</name>
</gene>
<dbReference type="AlphaFoldDB" id="A0A0C3S8L5"/>
<feature type="transmembrane region" description="Helical" evidence="1">
    <location>
        <begin position="21"/>
        <end position="39"/>
    </location>
</feature>
<organism evidence="2 3">
    <name type="scientific">Phlebiopsis gigantea (strain 11061_1 CR5-6)</name>
    <name type="common">White-rot fungus</name>
    <name type="synonym">Peniophora gigantea</name>
    <dbReference type="NCBI Taxonomy" id="745531"/>
    <lineage>
        <taxon>Eukaryota</taxon>
        <taxon>Fungi</taxon>
        <taxon>Dikarya</taxon>
        <taxon>Basidiomycota</taxon>
        <taxon>Agaricomycotina</taxon>
        <taxon>Agaricomycetes</taxon>
        <taxon>Polyporales</taxon>
        <taxon>Phanerochaetaceae</taxon>
        <taxon>Phlebiopsis</taxon>
    </lineage>
</organism>
<dbReference type="HOGENOM" id="CLU_2543344_0_0_1"/>